<evidence type="ECO:0000313" key="6">
    <source>
        <dbReference type="Proteomes" id="UP001246372"/>
    </source>
</evidence>
<dbReference type="SUPFAM" id="SSF52540">
    <property type="entry name" value="P-loop containing nucleoside triphosphate hydrolases"/>
    <property type="match status" value="1"/>
</dbReference>
<reference evidence="5" key="1">
    <citation type="submission" date="2023-09" db="EMBL/GenBank/DDBJ databases">
        <title>Paucibacter sp. APW11 Genome sequencing and assembly.</title>
        <authorList>
            <person name="Kim I."/>
        </authorList>
    </citation>
    <scope>NUCLEOTIDE SEQUENCE</scope>
    <source>
        <strain evidence="5">APW11</strain>
    </source>
</reference>
<accession>A0ABU3PEP0</accession>
<sequence>MPDKRLLSILPPPLLCAEALTLAFDGQPPLFGPLSFAIGPGLSLVRGGDGRGKSSLLRLLAGRLAPSSGRLQRTAATLWDEDINEADQQTVAAAWLAAQRARHAGWDRAAEPALLTALGLDEHLAKPLYMHSMGSRRKVGLAGALLSGAALTLIDMPFAALDARSIRVLCEQLAQQAQAGQRALVIADYALPAALQAQPLAALIELGD</sequence>
<dbReference type="Pfam" id="PF00005">
    <property type="entry name" value="ABC_tran"/>
    <property type="match status" value="1"/>
</dbReference>
<keyword evidence="2" id="KW-0547">Nucleotide-binding</keyword>
<protein>
    <submittedName>
        <fullName evidence="5">ATP-binding cassette domain-containing protein</fullName>
    </submittedName>
</protein>
<gene>
    <name evidence="5" type="ORF">RQP53_17380</name>
</gene>
<keyword evidence="1" id="KW-0813">Transport</keyword>
<name>A0ABU3PEP0_9BURK</name>
<evidence type="ECO:0000259" key="4">
    <source>
        <dbReference type="Pfam" id="PF00005"/>
    </source>
</evidence>
<feature type="domain" description="ABC transporter" evidence="4">
    <location>
        <begin position="45"/>
        <end position="158"/>
    </location>
</feature>
<keyword evidence="3 5" id="KW-0067">ATP-binding</keyword>
<dbReference type="Proteomes" id="UP001246372">
    <property type="component" value="Unassembled WGS sequence"/>
</dbReference>
<dbReference type="InterPro" id="IPR051782">
    <property type="entry name" value="ABC_Transporter_VariousFunc"/>
</dbReference>
<dbReference type="Gene3D" id="3.40.50.300">
    <property type="entry name" value="P-loop containing nucleotide triphosphate hydrolases"/>
    <property type="match status" value="1"/>
</dbReference>
<evidence type="ECO:0000313" key="5">
    <source>
        <dbReference type="EMBL" id="MDT9001054.1"/>
    </source>
</evidence>
<dbReference type="InterPro" id="IPR027417">
    <property type="entry name" value="P-loop_NTPase"/>
</dbReference>
<dbReference type="EMBL" id="JAVXZY010000007">
    <property type="protein sequence ID" value="MDT9001054.1"/>
    <property type="molecule type" value="Genomic_DNA"/>
</dbReference>
<dbReference type="RefSeq" id="WP_315651939.1">
    <property type="nucleotide sequence ID" value="NZ_JAVXZY010000007.1"/>
</dbReference>
<evidence type="ECO:0000256" key="3">
    <source>
        <dbReference type="ARBA" id="ARBA00022840"/>
    </source>
</evidence>
<organism evidence="5 6">
    <name type="scientific">Roseateles aquae</name>
    <dbReference type="NCBI Taxonomy" id="3077235"/>
    <lineage>
        <taxon>Bacteria</taxon>
        <taxon>Pseudomonadati</taxon>
        <taxon>Pseudomonadota</taxon>
        <taxon>Betaproteobacteria</taxon>
        <taxon>Burkholderiales</taxon>
        <taxon>Sphaerotilaceae</taxon>
        <taxon>Roseateles</taxon>
    </lineage>
</organism>
<dbReference type="PANTHER" id="PTHR42939:SF1">
    <property type="entry name" value="ABC TRANSPORTER ATP-BINDING PROTEIN ALBC-RELATED"/>
    <property type="match status" value="1"/>
</dbReference>
<evidence type="ECO:0000256" key="2">
    <source>
        <dbReference type="ARBA" id="ARBA00022741"/>
    </source>
</evidence>
<dbReference type="InterPro" id="IPR003439">
    <property type="entry name" value="ABC_transporter-like_ATP-bd"/>
</dbReference>
<proteinExistence type="predicted"/>
<evidence type="ECO:0000256" key="1">
    <source>
        <dbReference type="ARBA" id="ARBA00022448"/>
    </source>
</evidence>
<dbReference type="GO" id="GO:0005524">
    <property type="term" value="F:ATP binding"/>
    <property type="evidence" value="ECO:0007669"/>
    <property type="project" value="UniProtKB-KW"/>
</dbReference>
<keyword evidence="6" id="KW-1185">Reference proteome</keyword>
<dbReference type="PANTHER" id="PTHR42939">
    <property type="entry name" value="ABC TRANSPORTER ATP-BINDING PROTEIN ALBC-RELATED"/>
    <property type="match status" value="1"/>
</dbReference>
<comment type="caution">
    <text evidence="5">The sequence shown here is derived from an EMBL/GenBank/DDBJ whole genome shotgun (WGS) entry which is preliminary data.</text>
</comment>